<dbReference type="InterPro" id="IPR050765">
    <property type="entry name" value="Riboflavin_Biosynth_HTPR"/>
</dbReference>
<reference evidence="2" key="1">
    <citation type="submission" date="2020-12" db="EMBL/GenBank/DDBJ databases">
        <title>Antrihabitans popcorni sp. nov. and Antrihabitans auranticaus sp. nov., isolated from a larva cave.</title>
        <authorList>
            <person name="Lee S.D."/>
            <person name="Kim I.S."/>
        </authorList>
    </citation>
    <scope>NUCLEOTIDE SEQUENCE</scope>
    <source>
        <strain evidence="2">YC3-6</strain>
    </source>
</reference>
<dbReference type="InterPro" id="IPR024072">
    <property type="entry name" value="DHFR-like_dom_sf"/>
</dbReference>
<dbReference type="GO" id="GO:0009231">
    <property type="term" value="P:riboflavin biosynthetic process"/>
    <property type="evidence" value="ECO:0007669"/>
    <property type="project" value="InterPro"/>
</dbReference>
<protein>
    <submittedName>
        <fullName evidence="2">Dihydrofolate reductase family protein</fullName>
    </submittedName>
</protein>
<organism evidence="2 3">
    <name type="scientific">Antrihabitans stalagmiti</name>
    <dbReference type="NCBI Taxonomy" id="2799499"/>
    <lineage>
        <taxon>Bacteria</taxon>
        <taxon>Bacillati</taxon>
        <taxon>Actinomycetota</taxon>
        <taxon>Actinomycetes</taxon>
        <taxon>Mycobacteriales</taxon>
        <taxon>Nocardiaceae</taxon>
        <taxon>Antrihabitans</taxon>
    </lineage>
</organism>
<proteinExistence type="predicted"/>
<name>A0A934NP27_9NOCA</name>
<dbReference type="SUPFAM" id="SSF53597">
    <property type="entry name" value="Dihydrofolate reductase-like"/>
    <property type="match status" value="1"/>
</dbReference>
<evidence type="ECO:0000259" key="1">
    <source>
        <dbReference type="Pfam" id="PF01872"/>
    </source>
</evidence>
<dbReference type="Pfam" id="PF01872">
    <property type="entry name" value="RibD_C"/>
    <property type="match status" value="1"/>
</dbReference>
<dbReference type="Proteomes" id="UP000655868">
    <property type="component" value="Unassembled WGS sequence"/>
</dbReference>
<dbReference type="EMBL" id="JAEMNV010000002">
    <property type="protein sequence ID" value="MBJ8338768.1"/>
    <property type="molecule type" value="Genomic_DNA"/>
</dbReference>
<dbReference type="AlphaFoldDB" id="A0A934NP27"/>
<dbReference type="RefSeq" id="WP_199703419.1">
    <property type="nucleotide sequence ID" value="NZ_JAEMNV010000002.1"/>
</dbReference>
<keyword evidence="3" id="KW-1185">Reference proteome</keyword>
<sequence length="182" mass="19390">MRGVLLDMAVSLDGYISTPEGGDAGLYNWYFSDGPKDKEIVDEIQAITGAIVLGRNAYAVTDDNTGDVADEPYQVPHFVITHNPPASPVADPRMRFVTDPATALTSAAAEAGDRYVTVGGGADIVRQMLRASLIDEVQLHVAPVLLGAGLSLFDTLDTHVGLTPVRTIAGEGALHVWYRVDK</sequence>
<dbReference type="PANTHER" id="PTHR38011:SF12">
    <property type="entry name" value="BIFUNCTIONAL DEAMINASE-REDUCTASE DOMAIN PROTEIN"/>
    <property type="match status" value="1"/>
</dbReference>
<evidence type="ECO:0000313" key="3">
    <source>
        <dbReference type="Proteomes" id="UP000655868"/>
    </source>
</evidence>
<feature type="domain" description="Bacterial bifunctional deaminase-reductase C-terminal" evidence="1">
    <location>
        <begin position="4"/>
        <end position="159"/>
    </location>
</feature>
<evidence type="ECO:0000313" key="2">
    <source>
        <dbReference type="EMBL" id="MBJ8338768.1"/>
    </source>
</evidence>
<dbReference type="PANTHER" id="PTHR38011">
    <property type="entry name" value="DIHYDROFOLATE REDUCTASE FAMILY PROTEIN (AFU_ORTHOLOGUE AFUA_8G06820)"/>
    <property type="match status" value="1"/>
</dbReference>
<accession>A0A934NP27</accession>
<comment type="caution">
    <text evidence="2">The sequence shown here is derived from an EMBL/GenBank/DDBJ whole genome shotgun (WGS) entry which is preliminary data.</text>
</comment>
<dbReference type="GO" id="GO:0008703">
    <property type="term" value="F:5-amino-6-(5-phosphoribosylamino)uracil reductase activity"/>
    <property type="evidence" value="ECO:0007669"/>
    <property type="project" value="InterPro"/>
</dbReference>
<dbReference type="Gene3D" id="3.40.430.10">
    <property type="entry name" value="Dihydrofolate Reductase, subunit A"/>
    <property type="match status" value="1"/>
</dbReference>
<dbReference type="InterPro" id="IPR002734">
    <property type="entry name" value="RibDG_C"/>
</dbReference>
<gene>
    <name evidence="2" type="ORF">JGU71_07705</name>
</gene>